<dbReference type="RefSeq" id="WP_089376461.1">
    <property type="nucleotide sequence ID" value="NZ_FZNX01000001.1"/>
</dbReference>
<accession>A0A238V894</accession>
<dbReference type="AlphaFoldDB" id="A0A238V894"/>
<protein>
    <submittedName>
        <fullName evidence="2">Phosphate-selective porin</fullName>
    </submittedName>
</protein>
<dbReference type="Proteomes" id="UP000198412">
    <property type="component" value="Unassembled WGS sequence"/>
</dbReference>
<dbReference type="OrthoDB" id="9807854at2"/>
<evidence type="ECO:0000313" key="2">
    <source>
        <dbReference type="EMBL" id="SNR30421.1"/>
    </source>
</evidence>
<dbReference type="PROSITE" id="PS51257">
    <property type="entry name" value="PROKAR_LIPOPROTEIN"/>
    <property type="match status" value="1"/>
</dbReference>
<organism evidence="2 3">
    <name type="scientific">Lutibacter flavus</name>
    <dbReference type="NCBI Taxonomy" id="691689"/>
    <lineage>
        <taxon>Bacteria</taxon>
        <taxon>Pseudomonadati</taxon>
        <taxon>Bacteroidota</taxon>
        <taxon>Flavobacteriia</taxon>
        <taxon>Flavobacteriales</taxon>
        <taxon>Flavobacteriaceae</taxon>
        <taxon>Lutibacter</taxon>
    </lineage>
</organism>
<dbReference type="InterPro" id="IPR010870">
    <property type="entry name" value="Porin_O/P"/>
</dbReference>
<dbReference type="Pfam" id="PF07396">
    <property type="entry name" value="Porin_O_P"/>
    <property type="match status" value="2"/>
</dbReference>
<evidence type="ECO:0000256" key="1">
    <source>
        <dbReference type="SAM" id="SignalP"/>
    </source>
</evidence>
<reference evidence="3" key="1">
    <citation type="submission" date="2017-06" db="EMBL/GenBank/DDBJ databases">
        <authorList>
            <person name="Varghese N."/>
            <person name="Submissions S."/>
        </authorList>
    </citation>
    <scope>NUCLEOTIDE SEQUENCE [LARGE SCALE GENOMIC DNA]</scope>
    <source>
        <strain evidence="3">DSM 27993</strain>
    </source>
</reference>
<keyword evidence="3" id="KW-1185">Reference proteome</keyword>
<evidence type="ECO:0000313" key="3">
    <source>
        <dbReference type="Proteomes" id="UP000198412"/>
    </source>
</evidence>
<dbReference type="InterPro" id="IPR023614">
    <property type="entry name" value="Porin_dom_sf"/>
</dbReference>
<dbReference type="SUPFAM" id="SSF56935">
    <property type="entry name" value="Porins"/>
    <property type="match status" value="1"/>
</dbReference>
<gene>
    <name evidence="2" type="ORF">SAMN04488111_0078</name>
</gene>
<sequence length="353" mass="39765">MRTKIIILFALIFALNFNTSFAQGCEDDAAPTGAVSGVPSTSSMTIFGYIQPQYNTYFTDPGENTFNFKRARFGVRGRVNRSFSYYFVMETSAFMSGGDAYLLDAFVTYDKNEWAKISLGSFKQPFGLEVATACHSLTTIDRAIVSDQLVAPQRDYGLMLLGGSSKTKFRYSVAIMNGFGLRGDSNSYKDNNTKKDIIGRASYKLFDFMTLGGSFRYGYPNNNDKDRTTYGGEIVLNYGGFKVQGEYIYDEGDYNRAAEGGCGSVPLELGEKREGAYFMATYDVNEKFQPVFKYEYFDQDLDIKKIGYQEMMTIGANYFINKNTRLQVNYQNKIETGLSVDNDALLMQLQVKF</sequence>
<dbReference type="EMBL" id="FZNX01000001">
    <property type="protein sequence ID" value="SNR30421.1"/>
    <property type="molecule type" value="Genomic_DNA"/>
</dbReference>
<dbReference type="Gene3D" id="2.40.160.10">
    <property type="entry name" value="Porin"/>
    <property type="match status" value="1"/>
</dbReference>
<keyword evidence="1" id="KW-0732">Signal</keyword>
<feature type="signal peptide" evidence="1">
    <location>
        <begin position="1"/>
        <end position="22"/>
    </location>
</feature>
<proteinExistence type="predicted"/>
<feature type="chain" id="PRO_5012918281" evidence="1">
    <location>
        <begin position="23"/>
        <end position="353"/>
    </location>
</feature>
<name>A0A238V894_9FLAO</name>